<organism evidence="7 8">
    <name type="scientific">Wenyingzhuangia fucanilytica</name>
    <dbReference type="NCBI Taxonomy" id="1790137"/>
    <lineage>
        <taxon>Bacteria</taxon>
        <taxon>Pseudomonadati</taxon>
        <taxon>Bacteroidota</taxon>
        <taxon>Flavobacteriia</taxon>
        <taxon>Flavobacteriales</taxon>
        <taxon>Flavobacteriaceae</taxon>
        <taxon>Wenyingzhuangia</taxon>
    </lineage>
</organism>
<accession>A0A1B1Y2W8</accession>
<evidence type="ECO:0000256" key="4">
    <source>
        <dbReference type="ARBA" id="ARBA00022989"/>
    </source>
</evidence>
<evidence type="ECO:0000256" key="6">
    <source>
        <dbReference type="SAM" id="Phobius"/>
    </source>
</evidence>
<dbReference type="AlphaFoldDB" id="A0A1B1Y2W8"/>
<dbReference type="Pfam" id="PF03626">
    <property type="entry name" value="COX4_pro"/>
    <property type="match status" value="1"/>
</dbReference>
<dbReference type="OrthoDB" id="981917at2"/>
<dbReference type="EMBL" id="CP014224">
    <property type="protein sequence ID" value="ANW95100.1"/>
    <property type="molecule type" value="Genomic_DNA"/>
</dbReference>
<sequence>MGQHESNTKLIWQVFGFLSLVTIVEVILGIIKPHSLHFTNFLGTSLLNWIFIILTLVKAAGIMWYFMHMNHERKNFVNSIILPLIILIPYLVTLLLIEGGYIHDVMAPYINWKY</sequence>
<feature type="transmembrane region" description="Helical" evidence="6">
    <location>
        <begin position="46"/>
        <end position="67"/>
    </location>
</feature>
<evidence type="ECO:0000256" key="5">
    <source>
        <dbReference type="ARBA" id="ARBA00023136"/>
    </source>
</evidence>
<feature type="transmembrane region" description="Helical" evidence="6">
    <location>
        <begin position="79"/>
        <end position="102"/>
    </location>
</feature>
<gene>
    <name evidence="7" type="ORF">AXE80_01765</name>
</gene>
<proteinExistence type="predicted"/>
<dbReference type="InterPro" id="IPR005171">
    <property type="entry name" value="Cyt_c_oxidase_su4_prok"/>
</dbReference>
<dbReference type="Proteomes" id="UP000092967">
    <property type="component" value="Chromosome"/>
</dbReference>
<dbReference type="GO" id="GO:0005886">
    <property type="term" value="C:plasma membrane"/>
    <property type="evidence" value="ECO:0007669"/>
    <property type="project" value="UniProtKB-SubCell"/>
</dbReference>
<evidence type="ECO:0000313" key="8">
    <source>
        <dbReference type="Proteomes" id="UP000092967"/>
    </source>
</evidence>
<dbReference type="STRING" id="1790137.AXE80_01765"/>
<keyword evidence="2" id="KW-1003">Cell membrane</keyword>
<dbReference type="RefSeq" id="WP_068824204.1">
    <property type="nucleotide sequence ID" value="NZ_CP014224.1"/>
</dbReference>
<keyword evidence="5 6" id="KW-0472">Membrane</keyword>
<keyword evidence="8" id="KW-1185">Reference proteome</keyword>
<keyword evidence="4 6" id="KW-1133">Transmembrane helix</keyword>
<dbReference type="KEGG" id="wfu:AXE80_01765"/>
<name>A0A1B1Y2W8_9FLAO</name>
<keyword evidence="3 6" id="KW-0812">Transmembrane</keyword>
<evidence type="ECO:0000256" key="2">
    <source>
        <dbReference type="ARBA" id="ARBA00022475"/>
    </source>
</evidence>
<feature type="transmembrane region" description="Helical" evidence="6">
    <location>
        <begin position="12"/>
        <end position="31"/>
    </location>
</feature>
<reference evidence="7 8" key="1">
    <citation type="submission" date="2016-02" db="EMBL/GenBank/DDBJ databases">
        <authorList>
            <person name="Wen L."/>
            <person name="He K."/>
            <person name="Yang H."/>
        </authorList>
    </citation>
    <scope>NUCLEOTIDE SEQUENCE [LARGE SCALE GENOMIC DNA]</scope>
    <source>
        <strain evidence="7 8">CZ1127</strain>
    </source>
</reference>
<comment type="subcellular location">
    <subcellularLocation>
        <location evidence="1">Cell membrane</location>
        <topology evidence="1">Multi-pass membrane protein</topology>
    </subcellularLocation>
</comment>
<protein>
    <submittedName>
        <fullName evidence="7">Cytochrome C oxidase subunit IV</fullName>
    </submittedName>
</protein>
<evidence type="ECO:0000313" key="7">
    <source>
        <dbReference type="EMBL" id="ANW95100.1"/>
    </source>
</evidence>
<evidence type="ECO:0000256" key="1">
    <source>
        <dbReference type="ARBA" id="ARBA00004651"/>
    </source>
</evidence>
<evidence type="ECO:0000256" key="3">
    <source>
        <dbReference type="ARBA" id="ARBA00022692"/>
    </source>
</evidence>